<dbReference type="PANTHER" id="PTHR36576">
    <property type="entry name" value="UPF0654 PROTEIN C11D3.01C-RELATED"/>
    <property type="match status" value="1"/>
</dbReference>
<dbReference type="Proteomes" id="UP000092583">
    <property type="component" value="Unassembled WGS sequence"/>
</dbReference>
<dbReference type="OrthoDB" id="5419162at2759"/>
<accession>A0A1B9IHS5</accession>
<feature type="region of interest" description="Disordered" evidence="1">
    <location>
        <begin position="41"/>
        <end position="161"/>
    </location>
</feature>
<dbReference type="EMBL" id="KI669468">
    <property type="protein sequence ID" value="OCF55033.1"/>
    <property type="molecule type" value="Genomic_DNA"/>
</dbReference>
<evidence type="ECO:0008006" key="4">
    <source>
        <dbReference type="Google" id="ProtNLM"/>
    </source>
</evidence>
<evidence type="ECO:0000313" key="3">
    <source>
        <dbReference type="Proteomes" id="UP000092583"/>
    </source>
</evidence>
<feature type="compositionally biased region" description="Basic and acidic residues" evidence="1">
    <location>
        <begin position="144"/>
        <end position="154"/>
    </location>
</feature>
<dbReference type="AlphaFoldDB" id="A0A1B9IHS5"/>
<dbReference type="InterPro" id="IPR018824">
    <property type="entry name" value="Conidiation-specific_6"/>
</dbReference>
<keyword evidence="3" id="KW-1185">Reference proteome</keyword>
<sequence length="161" mass="17370">MSSEHEHRQLGGYKATLHNPNTSPEAKAHAAQVLTEAGVDLSNDPTVSTFKASASTTDGHHTHTTHDGHAHPHGGHSHNHADGREEMKHEHHVLGGYKATLSNPHTSEQAKEHAEKVLKEGTEHEHHVLGGYKATLHNPNTSEGAKEHAKEVLQEHGSSVA</sequence>
<dbReference type="PANTHER" id="PTHR36576:SF1">
    <property type="entry name" value="UPF0654 PROTEIN C11D3.01C-RELATED"/>
    <property type="match status" value="1"/>
</dbReference>
<dbReference type="Pfam" id="PF10346">
    <property type="entry name" value="Con-6"/>
    <property type="match status" value="3"/>
</dbReference>
<proteinExistence type="predicted"/>
<feature type="compositionally biased region" description="Basic and acidic residues" evidence="1">
    <location>
        <begin position="58"/>
        <end position="70"/>
    </location>
</feature>
<dbReference type="GO" id="GO:0005737">
    <property type="term" value="C:cytoplasm"/>
    <property type="evidence" value="ECO:0007669"/>
    <property type="project" value="TreeGrafter"/>
</dbReference>
<protein>
    <recommendedName>
        <fullName evidence="4">Conidiation-specific protein 6</fullName>
    </recommendedName>
</protein>
<gene>
    <name evidence="2" type="ORF">L486_07689</name>
</gene>
<name>A0A1B9IHS5_9TREE</name>
<feature type="compositionally biased region" description="Basic and acidic residues" evidence="1">
    <location>
        <begin position="108"/>
        <end position="128"/>
    </location>
</feature>
<organism evidence="2 3">
    <name type="scientific">Kwoniella mangroviensis CBS 10435</name>
    <dbReference type="NCBI Taxonomy" id="1331196"/>
    <lineage>
        <taxon>Eukaryota</taxon>
        <taxon>Fungi</taxon>
        <taxon>Dikarya</taxon>
        <taxon>Basidiomycota</taxon>
        <taxon>Agaricomycotina</taxon>
        <taxon>Tremellomycetes</taxon>
        <taxon>Tremellales</taxon>
        <taxon>Cryptococcaceae</taxon>
        <taxon>Kwoniella</taxon>
    </lineage>
</organism>
<dbReference type="InterPro" id="IPR052670">
    <property type="entry name" value="UPF0654_domain"/>
</dbReference>
<feature type="compositionally biased region" description="Basic and acidic residues" evidence="1">
    <location>
        <begin position="79"/>
        <end position="93"/>
    </location>
</feature>
<evidence type="ECO:0000313" key="2">
    <source>
        <dbReference type="EMBL" id="OCF55033.1"/>
    </source>
</evidence>
<feature type="region of interest" description="Disordered" evidence="1">
    <location>
        <begin position="1"/>
        <end position="29"/>
    </location>
</feature>
<reference evidence="3" key="2">
    <citation type="submission" date="2013-12" db="EMBL/GenBank/DDBJ databases">
        <title>Evolution of pathogenesis and genome organization in the Tremellales.</title>
        <authorList>
            <person name="Cuomo C."/>
            <person name="Litvintseva A."/>
            <person name="Heitman J."/>
            <person name="Chen Y."/>
            <person name="Sun S."/>
            <person name="Springer D."/>
            <person name="Dromer F."/>
            <person name="Young S."/>
            <person name="Zeng Q."/>
            <person name="Chapman S."/>
            <person name="Gujja S."/>
            <person name="Saif S."/>
            <person name="Birren B."/>
        </authorList>
    </citation>
    <scope>NUCLEOTIDE SEQUENCE [LARGE SCALE GENOMIC DNA]</scope>
    <source>
        <strain evidence="3">CBS 10435</strain>
    </source>
</reference>
<evidence type="ECO:0000256" key="1">
    <source>
        <dbReference type="SAM" id="MobiDB-lite"/>
    </source>
</evidence>
<reference evidence="2 3" key="1">
    <citation type="submission" date="2013-07" db="EMBL/GenBank/DDBJ databases">
        <title>The Genome Sequence of Kwoniella mangroviensis CBS10435.</title>
        <authorList>
            <consortium name="The Broad Institute Genome Sequencing Platform"/>
            <person name="Cuomo C."/>
            <person name="Litvintseva A."/>
            <person name="Chen Y."/>
            <person name="Heitman J."/>
            <person name="Sun S."/>
            <person name="Springer D."/>
            <person name="Dromer F."/>
            <person name="Young S.K."/>
            <person name="Zeng Q."/>
            <person name="Gargeya S."/>
            <person name="Fitzgerald M."/>
            <person name="Abouelleil A."/>
            <person name="Alvarado L."/>
            <person name="Berlin A.M."/>
            <person name="Chapman S.B."/>
            <person name="Dewar J."/>
            <person name="Goldberg J."/>
            <person name="Griggs A."/>
            <person name="Gujja S."/>
            <person name="Hansen M."/>
            <person name="Howarth C."/>
            <person name="Imamovic A."/>
            <person name="Larimer J."/>
            <person name="McCowan C."/>
            <person name="Murphy C."/>
            <person name="Pearson M."/>
            <person name="Priest M."/>
            <person name="Roberts A."/>
            <person name="Saif S."/>
            <person name="Shea T."/>
            <person name="Sykes S."/>
            <person name="Wortman J."/>
            <person name="Nusbaum C."/>
            <person name="Birren B."/>
        </authorList>
    </citation>
    <scope>NUCLEOTIDE SEQUENCE [LARGE SCALE GENOMIC DNA]</scope>
    <source>
        <strain evidence="2 3">CBS 10435</strain>
    </source>
</reference>